<sequence length="203" mass="23555">MPVLKIRNTDQVKKVRLKSLDWDSFTQIIKDSCNVGDLASYKIVCKRPIPGKIFANQADLDEIRDESMIDIELTYQDESFICQVFKEVLLQKESRNHVLNRFIEIIRQFPSTTLDALVPPSIERSLRDKLEEIYQEASTRANQPKFGFKLMYVMEGGKQSLRAVPNQEWINYSTMDIDVLSRSLPPNVIQRLSNSKKEIKTKD</sequence>
<reference evidence="1" key="1">
    <citation type="submission" date="2021-09" db="EMBL/GenBank/DDBJ databases">
        <authorList>
            <consortium name="AG Swart"/>
            <person name="Singh M."/>
            <person name="Singh A."/>
            <person name="Seah K."/>
            <person name="Emmerich C."/>
        </authorList>
    </citation>
    <scope>NUCLEOTIDE SEQUENCE</scope>
    <source>
        <strain evidence="1">ATCC30299</strain>
    </source>
</reference>
<accession>A0AAU9IY16</accession>
<comment type="caution">
    <text evidence="1">The sequence shown here is derived from an EMBL/GenBank/DDBJ whole genome shotgun (WGS) entry which is preliminary data.</text>
</comment>
<evidence type="ECO:0000313" key="2">
    <source>
        <dbReference type="Proteomes" id="UP001162131"/>
    </source>
</evidence>
<protein>
    <submittedName>
        <fullName evidence="1">Uncharacterized protein</fullName>
    </submittedName>
</protein>
<organism evidence="1 2">
    <name type="scientific">Blepharisma stoltei</name>
    <dbReference type="NCBI Taxonomy" id="1481888"/>
    <lineage>
        <taxon>Eukaryota</taxon>
        <taxon>Sar</taxon>
        <taxon>Alveolata</taxon>
        <taxon>Ciliophora</taxon>
        <taxon>Postciliodesmatophora</taxon>
        <taxon>Heterotrichea</taxon>
        <taxon>Heterotrichida</taxon>
        <taxon>Blepharismidae</taxon>
        <taxon>Blepharisma</taxon>
    </lineage>
</organism>
<keyword evidence="2" id="KW-1185">Reference proteome</keyword>
<gene>
    <name evidence="1" type="ORF">BSTOLATCC_MIC8496</name>
</gene>
<dbReference type="Proteomes" id="UP001162131">
    <property type="component" value="Unassembled WGS sequence"/>
</dbReference>
<dbReference type="EMBL" id="CAJZBQ010000010">
    <property type="protein sequence ID" value="CAG9313223.1"/>
    <property type="molecule type" value="Genomic_DNA"/>
</dbReference>
<name>A0AAU9IY16_9CILI</name>
<dbReference type="AlphaFoldDB" id="A0AAU9IY16"/>
<evidence type="ECO:0000313" key="1">
    <source>
        <dbReference type="EMBL" id="CAG9313223.1"/>
    </source>
</evidence>
<proteinExistence type="predicted"/>